<feature type="domain" description="DUF2089" evidence="2">
    <location>
        <begin position="8"/>
        <end position="38"/>
    </location>
</feature>
<dbReference type="RefSeq" id="WP_087680370.1">
    <property type="nucleotide sequence ID" value="NZ_JBBCRB010000002.1"/>
</dbReference>
<dbReference type="InterPro" id="IPR053957">
    <property type="entry name" value="DUF2089_Zn_ribbon"/>
</dbReference>
<dbReference type="InterPro" id="IPR018658">
    <property type="entry name" value="DUF2089"/>
</dbReference>
<evidence type="ECO:0000313" key="3">
    <source>
        <dbReference type="EMBL" id="MEL5987408.1"/>
    </source>
</evidence>
<keyword evidence="4" id="KW-1185">Reference proteome</keyword>
<dbReference type="Proteomes" id="UP001398420">
    <property type="component" value="Unassembled WGS sequence"/>
</dbReference>
<dbReference type="Pfam" id="PF09862">
    <property type="entry name" value="DUF2089"/>
    <property type="match status" value="1"/>
</dbReference>
<evidence type="ECO:0000259" key="1">
    <source>
        <dbReference type="Pfam" id="PF09862"/>
    </source>
</evidence>
<dbReference type="EMBL" id="JBCEWA010000002">
    <property type="protein sequence ID" value="MEL5987408.1"/>
    <property type="molecule type" value="Genomic_DNA"/>
</dbReference>
<evidence type="ECO:0000313" key="4">
    <source>
        <dbReference type="Proteomes" id="UP001398420"/>
    </source>
</evidence>
<name>A0ABU9LHW2_9BACL</name>
<organism evidence="3 4">
    <name type="scientific">Kurthia gibsonii</name>
    <dbReference type="NCBI Taxonomy" id="33946"/>
    <lineage>
        <taxon>Bacteria</taxon>
        <taxon>Bacillati</taxon>
        <taxon>Bacillota</taxon>
        <taxon>Bacilli</taxon>
        <taxon>Bacillales</taxon>
        <taxon>Caryophanaceae</taxon>
        <taxon>Kurthia</taxon>
    </lineage>
</organism>
<gene>
    <name evidence="3" type="ORF">AAF454_03075</name>
</gene>
<evidence type="ECO:0000259" key="2">
    <source>
        <dbReference type="Pfam" id="PF22747"/>
    </source>
</evidence>
<protein>
    <submittedName>
        <fullName evidence="3">DUF2089 domain-containing protein</fullName>
    </submittedName>
</protein>
<comment type="caution">
    <text evidence="3">The sequence shown here is derived from an EMBL/GenBank/DDBJ whole genome shotgun (WGS) entry which is preliminary data.</text>
</comment>
<dbReference type="Pfam" id="PF22747">
    <property type="entry name" value="Zn_ribbon_DUF2089"/>
    <property type="match status" value="1"/>
</dbReference>
<reference evidence="3 4" key="1">
    <citation type="submission" date="2024-04" db="EMBL/GenBank/DDBJ databases">
        <authorList>
            <person name="Wu Y.S."/>
            <person name="Zhang L."/>
        </authorList>
    </citation>
    <scope>NUCLEOTIDE SEQUENCE [LARGE SCALE GENOMIC DNA]</scope>
    <source>
        <strain evidence="3 4">KG-01</strain>
    </source>
</reference>
<proteinExistence type="predicted"/>
<feature type="domain" description="DUF2089" evidence="1">
    <location>
        <begin position="41"/>
        <end position="84"/>
    </location>
</feature>
<sequence>MVELLTHCPICEQTLTVQKLHCESCHTIIENNFSLSRLMTLSKEQLHFVETFLLCRGNIKEMEKKLQISYPTVRNRLDAIVESLADTHTHDVLTDIQNKKIDADEGIEQIRTWKEEK</sequence>
<accession>A0ABU9LHW2</accession>